<keyword evidence="6 11" id="KW-0067">ATP-binding</keyword>
<evidence type="ECO:0000256" key="5">
    <source>
        <dbReference type="ARBA" id="ARBA00022741"/>
    </source>
</evidence>
<evidence type="ECO:0000256" key="3">
    <source>
        <dbReference type="ARBA" id="ARBA00022490"/>
    </source>
</evidence>
<comment type="similarity">
    <text evidence="1 11">Belongs to the class-I aminoacyl-tRNA synthetase family.</text>
</comment>
<feature type="domain" description="Methionyl/Valyl/Leucyl/Isoleucyl-tRNA synthetase anticodon-binding" evidence="13">
    <location>
        <begin position="608"/>
        <end position="712"/>
    </location>
</feature>
<evidence type="ECO:0000256" key="1">
    <source>
        <dbReference type="ARBA" id="ARBA00005594"/>
    </source>
</evidence>
<name>A0ABU0M0G6_9BACT</name>
<evidence type="ECO:0000313" key="14">
    <source>
        <dbReference type="EMBL" id="MDQ0514348.1"/>
    </source>
</evidence>
<evidence type="ECO:0000259" key="13">
    <source>
        <dbReference type="Pfam" id="PF08264"/>
    </source>
</evidence>
<dbReference type="EMBL" id="JAUSWO010000001">
    <property type="protein sequence ID" value="MDQ0514348.1"/>
    <property type="molecule type" value="Genomic_DNA"/>
</dbReference>
<feature type="domain" description="Aminoacyl-tRNA synthetase class Ia" evidence="12">
    <location>
        <begin position="335"/>
        <end position="559"/>
    </location>
</feature>
<dbReference type="InterPro" id="IPR002302">
    <property type="entry name" value="Leu-tRNA-ligase"/>
</dbReference>
<dbReference type="PANTHER" id="PTHR43740:SF2">
    <property type="entry name" value="LEUCINE--TRNA LIGASE, MITOCHONDRIAL"/>
    <property type="match status" value="1"/>
</dbReference>
<dbReference type="Gene3D" id="3.40.50.620">
    <property type="entry name" value="HUPs"/>
    <property type="match status" value="2"/>
</dbReference>
<dbReference type="PROSITE" id="PS00178">
    <property type="entry name" value="AA_TRNA_LIGASE_I"/>
    <property type="match status" value="1"/>
</dbReference>
<dbReference type="GO" id="GO:0004823">
    <property type="term" value="F:leucine-tRNA ligase activity"/>
    <property type="evidence" value="ECO:0007669"/>
    <property type="project" value="UniProtKB-EC"/>
</dbReference>
<keyword evidence="8 11" id="KW-0030">Aminoacyl-tRNA synthetase</keyword>
<evidence type="ECO:0000256" key="7">
    <source>
        <dbReference type="ARBA" id="ARBA00022917"/>
    </source>
</evidence>
<keyword evidence="4 11" id="KW-0436">Ligase</keyword>
<dbReference type="PANTHER" id="PTHR43740">
    <property type="entry name" value="LEUCYL-TRNA SYNTHETASE"/>
    <property type="match status" value="1"/>
</dbReference>
<evidence type="ECO:0000256" key="10">
    <source>
        <dbReference type="ARBA" id="ARBA00047469"/>
    </source>
</evidence>
<keyword evidence="7 11" id="KW-0648">Protein biosynthesis</keyword>
<accession>A0ABU0M0G6</accession>
<dbReference type="EC" id="6.1.1.4" evidence="2"/>
<evidence type="ECO:0000256" key="9">
    <source>
        <dbReference type="ARBA" id="ARBA00030520"/>
    </source>
</evidence>
<dbReference type="PRINTS" id="PR00985">
    <property type="entry name" value="TRNASYNTHLEU"/>
</dbReference>
<dbReference type="RefSeq" id="WP_416388925.1">
    <property type="nucleotide sequence ID" value="NZ_CP101809.1"/>
</dbReference>
<reference evidence="14" key="1">
    <citation type="submission" date="2023-07" db="EMBL/GenBank/DDBJ databases">
        <title>Genomic Encyclopedia of Type Strains, Phase IV (KMG-IV): sequencing the most valuable type-strain genomes for metagenomic binning, comparative biology and taxonomic classification.</title>
        <authorList>
            <person name="Goeker M."/>
        </authorList>
    </citation>
    <scope>NUCLEOTIDE SEQUENCE [LARGE SCALE GENOMIC DNA]</scope>
    <source>
        <strain evidence="14">DSM 21204</strain>
    </source>
</reference>
<evidence type="ECO:0000313" key="15">
    <source>
        <dbReference type="Proteomes" id="UP001240643"/>
    </source>
</evidence>
<feature type="domain" description="Aminoacyl-tRNA synthetase class Ia" evidence="12">
    <location>
        <begin position="11"/>
        <end position="226"/>
    </location>
</feature>
<protein>
    <recommendedName>
        <fullName evidence="2">leucine--tRNA ligase</fullName>
        <ecNumber evidence="2">6.1.1.4</ecNumber>
    </recommendedName>
    <alternativeName>
        <fullName evidence="9">Leucyl-tRNA synthetase</fullName>
    </alternativeName>
</protein>
<evidence type="ECO:0000256" key="6">
    <source>
        <dbReference type="ARBA" id="ARBA00022840"/>
    </source>
</evidence>
<evidence type="ECO:0000259" key="12">
    <source>
        <dbReference type="Pfam" id="PF00133"/>
    </source>
</evidence>
<keyword evidence="3" id="KW-0963">Cytoplasm</keyword>
<evidence type="ECO:0000256" key="2">
    <source>
        <dbReference type="ARBA" id="ARBA00013164"/>
    </source>
</evidence>
<comment type="caution">
    <text evidence="14">The sequence shown here is derived from an EMBL/GenBank/DDBJ whole genome shotgun (WGS) entry which is preliminary data.</text>
</comment>
<evidence type="ECO:0000256" key="8">
    <source>
        <dbReference type="ARBA" id="ARBA00023146"/>
    </source>
</evidence>
<evidence type="ECO:0000256" key="4">
    <source>
        <dbReference type="ARBA" id="ARBA00022598"/>
    </source>
</evidence>
<evidence type="ECO:0000256" key="11">
    <source>
        <dbReference type="RuleBase" id="RU363035"/>
    </source>
</evidence>
<dbReference type="Pfam" id="PF00133">
    <property type="entry name" value="tRNA-synt_1"/>
    <property type="match status" value="2"/>
</dbReference>
<keyword evidence="15" id="KW-1185">Reference proteome</keyword>
<dbReference type="CDD" id="cd00812">
    <property type="entry name" value="LeuRS_core"/>
    <property type="match status" value="1"/>
</dbReference>
<dbReference type="Gene3D" id="1.10.730.10">
    <property type="entry name" value="Isoleucyl-tRNA Synthetase, Domain 1"/>
    <property type="match status" value="2"/>
</dbReference>
<dbReference type="InterPro" id="IPR013155">
    <property type="entry name" value="M/V/L/I-tRNA-synth_anticd-bd"/>
</dbReference>
<dbReference type="Pfam" id="PF08264">
    <property type="entry name" value="Anticodon_1"/>
    <property type="match status" value="1"/>
</dbReference>
<organism evidence="14 15">
    <name type="scientific">Mycoplasmoides fastidiosum</name>
    <dbReference type="NCBI Taxonomy" id="92758"/>
    <lineage>
        <taxon>Bacteria</taxon>
        <taxon>Bacillati</taxon>
        <taxon>Mycoplasmatota</taxon>
        <taxon>Mycoplasmoidales</taxon>
        <taxon>Mycoplasmoidaceae</taxon>
        <taxon>Mycoplasmoides</taxon>
    </lineage>
</organism>
<dbReference type="InterPro" id="IPR009080">
    <property type="entry name" value="tRNAsynth_Ia_anticodon-bd"/>
</dbReference>
<dbReference type="InterPro" id="IPR014729">
    <property type="entry name" value="Rossmann-like_a/b/a_fold"/>
</dbReference>
<dbReference type="SUPFAM" id="SSF47323">
    <property type="entry name" value="Anticodon-binding domain of a subclass of class I aminoacyl-tRNA synthetases"/>
    <property type="match status" value="1"/>
</dbReference>
<comment type="catalytic activity">
    <reaction evidence="10">
        <text>tRNA(Leu) + L-leucine + ATP = L-leucyl-tRNA(Leu) + AMP + diphosphate</text>
        <dbReference type="Rhea" id="RHEA:11688"/>
        <dbReference type="Rhea" id="RHEA-COMP:9613"/>
        <dbReference type="Rhea" id="RHEA-COMP:9622"/>
        <dbReference type="ChEBI" id="CHEBI:30616"/>
        <dbReference type="ChEBI" id="CHEBI:33019"/>
        <dbReference type="ChEBI" id="CHEBI:57427"/>
        <dbReference type="ChEBI" id="CHEBI:78442"/>
        <dbReference type="ChEBI" id="CHEBI:78494"/>
        <dbReference type="ChEBI" id="CHEBI:456215"/>
        <dbReference type="EC" id="6.1.1.4"/>
    </reaction>
</comment>
<sequence>MIYNHNLIEKKWQKYWEEQDTYRFVDSADKPKYYALDMFPYPSGAGIHVGHLKGYLATEIISRYKKALGFDVLHPIGWDAFGLPAEQYALKTGNHPGTFTDQNINNFRNQIKKLGFCFDLKKEVCTTDPEYYRFTQWIFIKLFEAGLAEVQKTTVNWCPDLGSVLSNEEIIIQNGVKLSERGEFPVVLKPMKQWVLKITQYADKLLEGLDELDWPEGIKEHQRNWIGRQEKYQFLMQYADFGFGLNLSYASNIHQLTGVLTNEFSVLTRRLKQDPSLNQQITNFYQDPQQTQNFKLDVQVINAAYNIQVPVVLTKNLDEKNPEIVPMFAAPEADLVDPTTETNLLAQDLNKHFQKVVTYKLRDWIFSRQRYWGEPIPIVFDQHDQPHVDYNLPLILPDLDKVQPSKDGRSPLVHATAWLSLEKDGQKFTRETNTMPNWAGSCWYYVGYLLKNRTTGTYAAIDTPETYQLLKRWLPVDVYIGGQEHAVLHLLYARFWHRFLYDIGIFPTKEPFQKLFNQGMILGPDGSKMSKSKGNIVSTDEIAESHGADALRLYECFMGPVAHSMPWSESGLNAIRKWIDRVYGTFLQLDQFQRVNDDDLTMQKLEAQLIKNFESCVDRFSFNIGVSEMMVFINYLNDHKTYSLQALKTFVQILSFYAPFLGEELWQNFLHQPDSVYFATWPRFNPDVLVDEQVDLAVTVNGKFVNLVKVQRDAAEATVTPLVLADPKVAHRIQDQVVKKQVYVVNKIFNLIIEPKH</sequence>
<dbReference type="InterPro" id="IPR001412">
    <property type="entry name" value="aa-tRNA-synth_I_CS"/>
</dbReference>
<proteinExistence type="inferred from homology"/>
<dbReference type="Proteomes" id="UP001240643">
    <property type="component" value="Unassembled WGS sequence"/>
</dbReference>
<dbReference type="InterPro" id="IPR002300">
    <property type="entry name" value="aa-tRNA-synth_Ia"/>
</dbReference>
<dbReference type="SUPFAM" id="SSF52374">
    <property type="entry name" value="Nucleotidylyl transferase"/>
    <property type="match status" value="1"/>
</dbReference>
<gene>
    <name evidence="14" type="ORF">J2Z62_000786</name>
</gene>
<keyword evidence="5 11" id="KW-0547">Nucleotide-binding</keyword>